<evidence type="ECO:0000256" key="3">
    <source>
        <dbReference type="ARBA" id="ARBA00023211"/>
    </source>
</evidence>
<organism evidence="6 7">
    <name type="scientific">Tritrichomonas musculus</name>
    <dbReference type="NCBI Taxonomy" id="1915356"/>
    <lineage>
        <taxon>Eukaryota</taxon>
        <taxon>Metamonada</taxon>
        <taxon>Parabasalia</taxon>
        <taxon>Tritrichomonadida</taxon>
        <taxon>Tritrichomonadidae</taxon>
        <taxon>Tritrichomonas</taxon>
    </lineage>
</organism>
<comment type="caution">
    <text evidence="6">The sequence shown here is derived from an EMBL/GenBank/DDBJ whole genome shotgun (WGS) entry which is preliminary data.</text>
</comment>
<dbReference type="SUPFAM" id="SSF56300">
    <property type="entry name" value="Metallo-dependent phosphatases"/>
    <property type="match status" value="1"/>
</dbReference>
<dbReference type="Gene3D" id="3.60.21.10">
    <property type="match status" value="1"/>
</dbReference>
<dbReference type="PROSITE" id="PS00125">
    <property type="entry name" value="SER_THR_PHOSPHATASE"/>
    <property type="match status" value="1"/>
</dbReference>
<evidence type="ECO:0000313" key="6">
    <source>
        <dbReference type="EMBL" id="KAK8878488.1"/>
    </source>
</evidence>
<evidence type="ECO:0000256" key="1">
    <source>
        <dbReference type="ARBA" id="ARBA00022723"/>
    </source>
</evidence>
<evidence type="ECO:0000256" key="4">
    <source>
        <dbReference type="RuleBase" id="RU004273"/>
    </source>
</evidence>
<evidence type="ECO:0000259" key="5">
    <source>
        <dbReference type="PROSITE" id="PS00125"/>
    </source>
</evidence>
<evidence type="ECO:0000313" key="7">
    <source>
        <dbReference type="Proteomes" id="UP001470230"/>
    </source>
</evidence>
<dbReference type="PANTHER" id="PTHR45619">
    <property type="entry name" value="SERINE/THREONINE-PROTEIN PHOSPHATASE PP2A-RELATED"/>
    <property type="match status" value="1"/>
</dbReference>
<comment type="similarity">
    <text evidence="4">Belongs to the PPP phosphatase family.</text>
</comment>
<keyword evidence="7" id="KW-1185">Reference proteome</keyword>
<proteinExistence type="inferred from homology"/>
<evidence type="ECO:0000256" key="2">
    <source>
        <dbReference type="ARBA" id="ARBA00022801"/>
    </source>
</evidence>
<protein>
    <recommendedName>
        <fullName evidence="4">Serine/threonine-protein phosphatase</fullName>
        <ecNumber evidence="4">3.1.3.16</ecNumber>
    </recommendedName>
</protein>
<dbReference type="Proteomes" id="UP001470230">
    <property type="component" value="Unassembled WGS sequence"/>
</dbReference>
<name>A0ABR2JKQ1_9EUKA</name>
<dbReference type="EMBL" id="JAPFFF010000011">
    <property type="protein sequence ID" value="KAK8878488.1"/>
    <property type="molecule type" value="Genomic_DNA"/>
</dbReference>
<dbReference type="InterPro" id="IPR004843">
    <property type="entry name" value="Calcineurin-like_PHP"/>
</dbReference>
<reference evidence="6 7" key="1">
    <citation type="submission" date="2024-04" db="EMBL/GenBank/DDBJ databases">
        <title>Tritrichomonas musculus Genome.</title>
        <authorList>
            <person name="Alves-Ferreira E."/>
            <person name="Grigg M."/>
            <person name="Lorenzi H."/>
            <person name="Galac M."/>
        </authorList>
    </citation>
    <scope>NUCLEOTIDE SEQUENCE [LARGE SCALE GENOMIC DNA]</scope>
    <source>
        <strain evidence="6 7">EAF2021</strain>
    </source>
</reference>
<gene>
    <name evidence="6" type="ORF">M9Y10_005263</name>
</gene>
<dbReference type="InterPro" id="IPR006186">
    <property type="entry name" value="Ser/Thr-sp_prot-phosphatase"/>
</dbReference>
<accession>A0ABR2JKQ1</accession>
<dbReference type="PRINTS" id="PR00114">
    <property type="entry name" value="STPHPHTASE"/>
</dbReference>
<dbReference type="Pfam" id="PF00149">
    <property type="entry name" value="Metallophos"/>
    <property type="match status" value="1"/>
</dbReference>
<feature type="domain" description="Serine/threonine specific protein phosphatases" evidence="5">
    <location>
        <begin position="112"/>
        <end position="117"/>
    </location>
</feature>
<comment type="catalytic activity">
    <reaction evidence="4">
        <text>O-phospho-L-threonyl-[protein] + H2O = L-threonyl-[protein] + phosphate</text>
        <dbReference type="Rhea" id="RHEA:47004"/>
        <dbReference type="Rhea" id="RHEA-COMP:11060"/>
        <dbReference type="Rhea" id="RHEA-COMP:11605"/>
        <dbReference type="ChEBI" id="CHEBI:15377"/>
        <dbReference type="ChEBI" id="CHEBI:30013"/>
        <dbReference type="ChEBI" id="CHEBI:43474"/>
        <dbReference type="ChEBI" id="CHEBI:61977"/>
        <dbReference type="EC" id="3.1.3.16"/>
    </reaction>
</comment>
<keyword evidence="1" id="KW-0479">Metal-binding</keyword>
<dbReference type="InterPro" id="IPR029052">
    <property type="entry name" value="Metallo-depent_PP-like"/>
</dbReference>
<dbReference type="EC" id="3.1.3.16" evidence="4"/>
<dbReference type="SMART" id="SM00156">
    <property type="entry name" value="PP2Ac"/>
    <property type="match status" value="1"/>
</dbReference>
<dbReference type="InterPro" id="IPR047129">
    <property type="entry name" value="PPA2-like"/>
</dbReference>
<keyword evidence="3" id="KW-0464">Manganese</keyword>
<sequence>MTDTLKRVDEIIASIENGGFPTIEDIIFITSKAKEIFLTLPNVIKVNPPVTVCGDIHGQFCDLQELFKINGPLPYTDYLFMGDYVDRGNQSVETVTYLFALKIKYPNSLTLLRGNHESSGISQHFGFRDEVVARYGNDKVWQIYTDTFCSLPLAAHIGGKILCVHGGLSPEIKTIDDIEKIDRFREIPHDGPMCDLVWSDPASIRGFQPSCRDAGFQFGADITRNWNTVNGLELTARAHQLVMTGLEYNHDKQIVTIFSAPDYCMRCGNTAGVLELDEKMRRKEIRFFTPRLLDETTEDVPAYFRF</sequence>
<keyword evidence="2 4" id="KW-0378">Hydrolase</keyword>